<dbReference type="GO" id="GO:0006260">
    <property type="term" value="P:DNA replication"/>
    <property type="evidence" value="ECO:0007669"/>
    <property type="project" value="InterPro"/>
</dbReference>
<dbReference type="SUPFAM" id="SSF50249">
    <property type="entry name" value="Nucleic acid-binding proteins"/>
    <property type="match status" value="1"/>
</dbReference>
<keyword evidence="10 15" id="KW-0472">Membrane</keyword>
<evidence type="ECO:0000256" key="9">
    <source>
        <dbReference type="ARBA" id="ARBA00023125"/>
    </source>
</evidence>
<name>A0A834MV39_VESGE</name>
<dbReference type="NCBIfam" id="TIGR00621">
    <property type="entry name" value="ssb"/>
    <property type="match status" value="1"/>
</dbReference>
<keyword evidence="4 14" id="KW-0894">Sodium channel</keyword>
<sequence length="530" mass="61779">MFHKVMSRVYNRTNQLNNTRFFSQKIETNTIEKTINQITLLGRVGGAPQERGTEKHPVVIFSLATHFNYKYENGEYLQKTDWHRICVFKPNLRESISNYMKKGQRVLVNGRLSYGEFKDDEGNTRVSTAVIADEVIFFQFFWLFFCILSWWGCTIVIKDSICEYIEYPVDVTTETLYINWETPFPSVAICIKFSIELKNKYNINKQQPLTLESSGSEKINITAEELLKSYQSLQIPCKDIFANCSWNNMKFDCCSEFKPLNKTGVGYCYVINSRHIKPYDNSNIKFWSNRTTENGNLVIDLIANKKSNSYIPRYITAYILDNLQLPNIATLPEYVVRSIRKGYSTRTEFSMVPIYNEQLVQSFSTKQRNCRFSHETDKDSMFQIYSRDSCAIEIYIQEMIKYCGCVSFYYLAPAGARTCNLTELQCLSENKKDILSLTTIKKKCYSLCEENTINVYHSEPIQFSHIDDEIIRIDFMSLARPFVQYRRYVVHSLLDVIVAVGSALGLFMGASILSFFEIPYWLFLRRDQIV</sequence>
<evidence type="ECO:0000313" key="16">
    <source>
        <dbReference type="EMBL" id="KAF7384078.1"/>
    </source>
</evidence>
<keyword evidence="7" id="KW-0915">Sodium</keyword>
<dbReference type="FunFam" id="2.40.50.140:FF:000269">
    <property type="entry name" value="Single-stranded DNA-binding protein"/>
    <property type="match status" value="1"/>
</dbReference>
<feature type="transmembrane region" description="Helical" evidence="15">
    <location>
        <begin position="135"/>
        <end position="152"/>
    </location>
</feature>
<dbReference type="PROSITE" id="PS50935">
    <property type="entry name" value="SSB"/>
    <property type="match status" value="1"/>
</dbReference>
<evidence type="ECO:0000256" key="7">
    <source>
        <dbReference type="ARBA" id="ARBA00023053"/>
    </source>
</evidence>
<evidence type="ECO:0000256" key="14">
    <source>
        <dbReference type="RuleBase" id="RU000679"/>
    </source>
</evidence>
<feature type="transmembrane region" description="Helical" evidence="15">
    <location>
        <begin position="496"/>
        <end position="516"/>
    </location>
</feature>
<proteinExistence type="inferred from homology"/>
<keyword evidence="8 14" id="KW-0406">Ion transport</keyword>
<keyword evidence="3 14" id="KW-0813">Transport</keyword>
<keyword evidence="6 15" id="KW-1133">Transmembrane helix</keyword>
<keyword evidence="12 14" id="KW-0407">Ion channel</keyword>
<dbReference type="InterPro" id="IPR011344">
    <property type="entry name" value="ssDNA-bd"/>
</dbReference>
<dbReference type="Gene3D" id="1.10.287.770">
    <property type="entry name" value="YojJ-like"/>
    <property type="match status" value="1"/>
</dbReference>
<evidence type="ECO:0000256" key="13">
    <source>
        <dbReference type="PROSITE-ProRule" id="PRU00252"/>
    </source>
</evidence>
<dbReference type="GO" id="GO:0003697">
    <property type="term" value="F:single-stranded DNA binding"/>
    <property type="evidence" value="ECO:0007669"/>
    <property type="project" value="InterPro"/>
</dbReference>
<keyword evidence="17" id="KW-1185">Reference proteome</keyword>
<dbReference type="HAMAP" id="MF_00984">
    <property type="entry name" value="SSB"/>
    <property type="match status" value="1"/>
</dbReference>
<dbReference type="EMBL" id="JACSDZ010000018">
    <property type="protein sequence ID" value="KAF7384078.1"/>
    <property type="molecule type" value="Genomic_DNA"/>
</dbReference>
<evidence type="ECO:0000256" key="5">
    <source>
        <dbReference type="ARBA" id="ARBA00022692"/>
    </source>
</evidence>
<evidence type="ECO:0000256" key="15">
    <source>
        <dbReference type="SAM" id="Phobius"/>
    </source>
</evidence>
<dbReference type="InterPro" id="IPR001873">
    <property type="entry name" value="ENaC"/>
</dbReference>
<organism evidence="16 17">
    <name type="scientific">Vespula germanica</name>
    <name type="common">German yellow jacket</name>
    <name type="synonym">Paravespula germanica</name>
    <dbReference type="NCBI Taxonomy" id="30212"/>
    <lineage>
        <taxon>Eukaryota</taxon>
        <taxon>Metazoa</taxon>
        <taxon>Ecdysozoa</taxon>
        <taxon>Arthropoda</taxon>
        <taxon>Hexapoda</taxon>
        <taxon>Insecta</taxon>
        <taxon>Pterygota</taxon>
        <taxon>Neoptera</taxon>
        <taxon>Endopterygota</taxon>
        <taxon>Hymenoptera</taxon>
        <taxon>Apocrita</taxon>
        <taxon>Aculeata</taxon>
        <taxon>Vespoidea</taxon>
        <taxon>Vespidae</taxon>
        <taxon>Vespinae</taxon>
        <taxon>Vespula</taxon>
    </lineage>
</organism>
<keyword evidence="11 14" id="KW-0739">Sodium transport</keyword>
<evidence type="ECO:0008006" key="18">
    <source>
        <dbReference type="Google" id="ProtNLM"/>
    </source>
</evidence>
<evidence type="ECO:0000256" key="8">
    <source>
        <dbReference type="ARBA" id="ARBA00023065"/>
    </source>
</evidence>
<evidence type="ECO:0000256" key="11">
    <source>
        <dbReference type="ARBA" id="ARBA00023201"/>
    </source>
</evidence>
<dbReference type="PANTHER" id="PTHR11690">
    <property type="entry name" value="AMILORIDE-SENSITIVE SODIUM CHANNEL-RELATED"/>
    <property type="match status" value="1"/>
</dbReference>
<evidence type="ECO:0000256" key="10">
    <source>
        <dbReference type="ARBA" id="ARBA00023136"/>
    </source>
</evidence>
<evidence type="ECO:0000256" key="3">
    <source>
        <dbReference type="ARBA" id="ARBA00022448"/>
    </source>
</evidence>
<dbReference type="CDD" id="cd04496">
    <property type="entry name" value="SSB_OBF"/>
    <property type="match status" value="1"/>
</dbReference>
<comment type="subcellular location">
    <subcellularLocation>
        <location evidence="1">Membrane</location>
        <topology evidence="1">Multi-pass membrane protein</topology>
    </subcellularLocation>
</comment>
<dbReference type="GO" id="GO:0015280">
    <property type="term" value="F:ligand-gated sodium channel activity"/>
    <property type="evidence" value="ECO:0007669"/>
    <property type="project" value="TreeGrafter"/>
</dbReference>
<evidence type="ECO:0000256" key="2">
    <source>
        <dbReference type="ARBA" id="ARBA00007193"/>
    </source>
</evidence>
<dbReference type="Proteomes" id="UP000617340">
    <property type="component" value="Unassembled WGS sequence"/>
</dbReference>
<dbReference type="PANTHER" id="PTHR11690:SF175">
    <property type="entry name" value="PICKPOCKET 13-RELATED"/>
    <property type="match status" value="1"/>
</dbReference>
<comment type="caution">
    <text evidence="16">The sequence shown here is derived from an EMBL/GenBank/DDBJ whole genome shotgun (WGS) entry which is preliminary data.</text>
</comment>
<keyword evidence="5 14" id="KW-0812">Transmembrane</keyword>
<dbReference type="AlphaFoldDB" id="A0A834MV39"/>
<dbReference type="Gene3D" id="2.60.470.10">
    <property type="entry name" value="Acid-sensing ion channels like domains"/>
    <property type="match status" value="1"/>
</dbReference>
<keyword evidence="9 13" id="KW-0238">DNA-binding</keyword>
<accession>A0A834MV39</accession>
<dbReference type="Pfam" id="PF00858">
    <property type="entry name" value="ASC"/>
    <property type="match status" value="1"/>
</dbReference>
<evidence type="ECO:0000256" key="4">
    <source>
        <dbReference type="ARBA" id="ARBA00022461"/>
    </source>
</evidence>
<dbReference type="Pfam" id="PF00436">
    <property type="entry name" value="SSB"/>
    <property type="match status" value="1"/>
</dbReference>
<evidence type="ECO:0000256" key="1">
    <source>
        <dbReference type="ARBA" id="ARBA00004141"/>
    </source>
</evidence>
<dbReference type="Gene3D" id="2.40.50.140">
    <property type="entry name" value="Nucleic acid-binding proteins"/>
    <property type="match status" value="1"/>
</dbReference>
<comment type="similarity">
    <text evidence="2 14">Belongs to the amiloride-sensitive sodium channel (TC 1.A.6) family.</text>
</comment>
<evidence type="ECO:0000313" key="17">
    <source>
        <dbReference type="Proteomes" id="UP000617340"/>
    </source>
</evidence>
<gene>
    <name evidence="16" type="ORF">HZH68_014835</name>
</gene>
<evidence type="ECO:0000256" key="12">
    <source>
        <dbReference type="ARBA" id="ARBA00023303"/>
    </source>
</evidence>
<protein>
    <recommendedName>
        <fullName evidence="18">Single-stranded DNA-binding protein, mitochondrial</fullName>
    </recommendedName>
</protein>
<dbReference type="GO" id="GO:0005886">
    <property type="term" value="C:plasma membrane"/>
    <property type="evidence" value="ECO:0007669"/>
    <property type="project" value="TreeGrafter"/>
</dbReference>
<evidence type="ECO:0000256" key="6">
    <source>
        <dbReference type="ARBA" id="ARBA00022989"/>
    </source>
</evidence>
<reference evidence="16" key="1">
    <citation type="journal article" date="2020" name="G3 (Bethesda)">
        <title>High-Quality Assemblies for Three Invasive Social Wasps from the &lt;i&gt;Vespula&lt;/i&gt; Genus.</title>
        <authorList>
            <person name="Harrop T.W.R."/>
            <person name="Guhlin J."/>
            <person name="McLaughlin G.M."/>
            <person name="Permina E."/>
            <person name="Stockwell P."/>
            <person name="Gilligan J."/>
            <person name="Le Lec M.F."/>
            <person name="Gruber M.A.M."/>
            <person name="Quinn O."/>
            <person name="Lovegrove M."/>
            <person name="Duncan E.J."/>
            <person name="Remnant E.J."/>
            <person name="Van Eeckhoven J."/>
            <person name="Graham B."/>
            <person name="Knapp R.A."/>
            <person name="Langford K.W."/>
            <person name="Kronenberg Z."/>
            <person name="Press M.O."/>
            <person name="Eacker S.M."/>
            <person name="Wilson-Rankin E.E."/>
            <person name="Purcell J."/>
            <person name="Lester P.J."/>
            <person name="Dearden P.K."/>
        </authorList>
    </citation>
    <scope>NUCLEOTIDE SEQUENCE</scope>
    <source>
        <strain evidence="16">Linc-1</strain>
    </source>
</reference>
<dbReference type="InterPro" id="IPR000424">
    <property type="entry name" value="Primosome_PriB/ssb"/>
</dbReference>
<dbReference type="InterPro" id="IPR012340">
    <property type="entry name" value="NA-bd_OB-fold"/>
</dbReference>